<evidence type="ECO:0000313" key="2">
    <source>
        <dbReference type="Proteomes" id="UP000607653"/>
    </source>
</evidence>
<keyword evidence="2" id="KW-1185">Reference proteome</keyword>
<dbReference type="EMBL" id="DUZY01000003">
    <property type="protein sequence ID" value="DAD32331.1"/>
    <property type="molecule type" value="Genomic_DNA"/>
</dbReference>
<gene>
    <name evidence="1" type="ORF">HUJ06_011182</name>
</gene>
<sequence length="180" mass="20192">MNRLEERPNRLEKRQEKTLTLLDQIWERVNYLFPLEEHSRQVSPLGRALKVAEDSSLAPNPETLVGETVAEVQNGGVKTIIPPVEIHQTPNPNPSIMLSNNSGMFIRSFCDKPHLHPFSLSLSLNLSLSITPSIKQTMTFLVNQSQVTNVMNNSLPLFSPSCFPTIARTIALSCFPRPMD</sequence>
<protein>
    <submittedName>
        <fullName evidence="1">Uncharacterized protein</fullName>
    </submittedName>
</protein>
<accession>A0A822YL72</accession>
<dbReference type="AlphaFoldDB" id="A0A822YL72"/>
<evidence type="ECO:0000313" key="1">
    <source>
        <dbReference type="EMBL" id="DAD32331.1"/>
    </source>
</evidence>
<proteinExistence type="predicted"/>
<reference evidence="1 2" key="1">
    <citation type="journal article" date="2020" name="Mol. Biol. Evol.">
        <title>Distinct Expression and Methylation Patterns for Genes with Different Fates following a Single Whole-Genome Duplication in Flowering Plants.</title>
        <authorList>
            <person name="Shi T."/>
            <person name="Rahmani R.S."/>
            <person name="Gugger P.F."/>
            <person name="Wang M."/>
            <person name="Li H."/>
            <person name="Zhang Y."/>
            <person name="Li Z."/>
            <person name="Wang Q."/>
            <person name="Van de Peer Y."/>
            <person name="Marchal K."/>
            <person name="Chen J."/>
        </authorList>
    </citation>
    <scope>NUCLEOTIDE SEQUENCE [LARGE SCALE GENOMIC DNA]</scope>
    <source>
        <tissue evidence="1">Leaf</tissue>
    </source>
</reference>
<dbReference type="Proteomes" id="UP000607653">
    <property type="component" value="Unassembled WGS sequence"/>
</dbReference>
<name>A0A822YL72_NELNU</name>
<comment type="caution">
    <text evidence="1">The sequence shown here is derived from an EMBL/GenBank/DDBJ whole genome shotgun (WGS) entry which is preliminary data.</text>
</comment>
<organism evidence="1 2">
    <name type="scientific">Nelumbo nucifera</name>
    <name type="common">Sacred lotus</name>
    <dbReference type="NCBI Taxonomy" id="4432"/>
    <lineage>
        <taxon>Eukaryota</taxon>
        <taxon>Viridiplantae</taxon>
        <taxon>Streptophyta</taxon>
        <taxon>Embryophyta</taxon>
        <taxon>Tracheophyta</taxon>
        <taxon>Spermatophyta</taxon>
        <taxon>Magnoliopsida</taxon>
        <taxon>Proteales</taxon>
        <taxon>Nelumbonaceae</taxon>
        <taxon>Nelumbo</taxon>
    </lineage>
</organism>